<dbReference type="GO" id="GO:0004521">
    <property type="term" value="F:RNA endonuclease activity"/>
    <property type="evidence" value="ECO:0007669"/>
    <property type="project" value="TreeGrafter"/>
</dbReference>
<evidence type="ECO:0000313" key="4">
    <source>
        <dbReference type="EMBL" id="QEE15699.2"/>
    </source>
</evidence>
<keyword evidence="5" id="KW-1185">Reference proteome</keyword>
<evidence type="ECO:0000313" key="5">
    <source>
        <dbReference type="Proteomes" id="UP000321408"/>
    </source>
</evidence>
<dbReference type="GO" id="GO:0046872">
    <property type="term" value="F:metal ion binding"/>
    <property type="evidence" value="ECO:0007669"/>
    <property type="project" value="UniProtKB-KW"/>
</dbReference>
<dbReference type="GO" id="GO:0030688">
    <property type="term" value="C:preribosome, small subunit precursor"/>
    <property type="evidence" value="ECO:0007669"/>
    <property type="project" value="TreeGrafter"/>
</dbReference>
<keyword evidence="3" id="KW-0378">Hydrolase</keyword>
<keyword evidence="4" id="KW-0255">Endonuclease</keyword>
<keyword evidence="1" id="KW-0540">Nuclease</keyword>
<dbReference type="EMBL" id="CP042905">
    <property type="protein sequence ID" value="QEE15699.2"/>
    <property type="molecule type" value="Genomic_DNA"/>
</dbReference>
<dbReference type="PANTHER" id="PTHR12814:SF2">
    <property type="entry name" value="RNA-BINDING PROTEIN NOB1"/>
    <property type="match status" value="1"/>
</dbReference>
<dbReference type="Gene3D" id="3.40.50.1010">
    <property type="entry name" value="5'-nuclease"/>
    <property type="match status" value="1"/>
</dbReference>
<proteinExistence type="predicted"/>
<dbReference type="Pfam" id="PF17146">
    <property type="entry name" value="PIN_6"/>
    <property type="match status" value="1"/>
</dbReference>
<name>A0A5B9D964_9ARCH</name>
<dbReference type="InterPro" id="IPR039907">
    <property type="entry name" value="NOB1"/>
</dbReference>
<evidence type="ECO:0000256" key="1">
    <source>
        <dbReference type="ARBA" id="ARBA00022722"/>
    </source>
</evidence>
<dbReference type="InterPro" id="IPR033411">
    <property type="entry name" value="Ribonuclease_PIN"/>
</dbReference>
<dbReference type="PANTHER" id="PTHR12814">
    <property type="entry name" value="RNA-BINDING PROTEIN NOB1"/>
    <property type="match status" value="1"/>
</dbReference>
<dbReference type="Proteomes" id="UP000321408">
    <property type="component" value="Chromosome"/>
</dbReference>
<evidence type="ECO:0000256" key="2">
    <source>
        <dbReference type="ARBA" id="ARBA00022723"/>
    </source>
</evidence>
<accession>A0A5B9D964</accession>
<dbReference type="KEGG" id="psyt:DSAG12_01526"/>
<protein>
    <submittedName>
        <fullName evidence="4">NOB1 family endonuclease</fullName>
    </submittedName>
</protein>
<reference evidence="4 5" key="2">
    <citation type="journal article" date="2024" name="Int. J. Syst. Evol. Microbiol.">
        <title>Promethearchaeum syntrophicum gen. nov., sp. nov., an anaerobic, obligately syntrophic archaeon, the first isolate of the lineage 'Asgard' archaea, and proposal of the new archaeal phylum Promethearchaeota phyl. nov. and kingdom Promethearchaeati regn. nov.</title>
        <authorList>
            <person name="Imachi H."/>
            <person name="Nobu M.K."/>
            <person name="Kato S."/>
            <person name="Takaki Y."/>
            <person name="Miyazaki M."/>
            <person name="Miyata M."/>
            <person name="Ogawara M."/>
            <person name="Saito Y."/>
            <person name="Sakai S."/>
            <person name="Tahara Y.O."/>
            <person name="Takano Y."/>
            <person name="Tasumi E."/>
            <person name="Uematsu K."/>
            <person name="Yoshimura T."/>
            <person name="Itoh T."/>
            <person name="Ohkuma M."/>
            <person name="Takai K."/>
        </authorList>
    </citation>
    <scope>NUCLEOTIDE SEQUENCE [LARGE SCALE GENOMIC DNA]</scope>
    <source>
        <strain evidence="4 5">MK-D1</strain>
    </source>
</reference>
<dbReference type="CDD" id="cd09876">
    <property type="entry name" value="PIN_Nob1-like"/>
    <property type="match status" value="1"/>
</dbReference>
<organism evidence="4 5">
    <name type="scientific">Promethearchaeum syntrophicum</name>
    <dbReference type="NCBI Taxonomy" id="2594042"/>
    <lineage>
        <taxon>Archaea</taxon>
        <taxon>Promethearchaeati</taxon>
        <taxon>Promethearchaeota</taxon>
        <taxon>Promethearchaeia</taxon>
        <taxon>Promethearchaeales</taxon>
        <taxon>Promethearchaeaceae</taxon>
        <taxon>Promethearchaeum</taxon>
    </lineage>
</organism>
<keyword evidence="2" id="KW-0479">Metal-binding</keyword>
<reference evidence="4 5" key="1">
    <citation type="journal article" date="2020" name="Nature">
        <title>Isolation of an archaeon at the prokaryote-eukaryote interface.</title>
        <authorList>
            <person name="Imachi H."/>
            <person name="Nobu M.K."/>
            <person name="Nakahara N."/>
            <person name="Morono Y."/>
            <person name="Ogawara M."/>
            <person name="Takaki Y."/>
            <person name="Takano Y."/>
            <person name="Uematsu K."/>
            <person name="Ikuta T."/>
            <person name="Ito M."/>
            <person name="Matsui Y."/>
            <person name="Miyazaki M."/>
            <person name="Murata K."/>
            <person name="Saito Y."/>
            <person name="Sakai S."/>
            <person name="Song C."/>
            <person name="Tasumi E."/>
            <person name="Yamanaka Y."/>
            <person name="Yamaguchi T."/>
            <person name="Kamagata Y."/>
            <person name="Tamaki H."/>
            <person name="Takai K."/>
        </authorList>
    </citation>
    <scope>NUCLEOTIDE SEQUENCE [LARGE SCALE GENOMIC DNA]</scope>
    <source>
        <strain evidence="4 5">MK-D1</strain>
    </source>
</reference>
<gene>
    <name evidence="4" type="ORF">DSAG12_01526</name>
</gene>
<dbReference type="GO" id="GO:0016787">
    <property type="term" value="F:hydrolase activity"/>
    <property type="evidence" value="ECO:0007669"/>
    <property type="project" value="UniProtKB-KW"/>
</dbReference>
<sequence length="192" mass="22133">MENKDMKPNFNILNFVILDNTAFVSNLDPNQLFHQNPEICFYITSSVYDEALANPRSSQRIEIAEVQQVLKVRDPMPESLKIVSDIAEETGDIAALSKTDQEIMALYLDLINDFPEQKGLLISDDYSVQNTCVQLKIPYYSFQKQGIKKSIKWEIYCPNCFEIFSPRLLGKECDHCGATLKRRAFRGKRRKL</sequence>
<dbReference type="GO" id="GO:0030490">
    <property type="term" value="P:maturation of SSU-rRNA"/>
    <property type="evidence" value="ECO:0007669"/>
    <property type="project" value="TreeGrafter"/>
</dbReference>
<evidence type="ECO:0000256" key="3">
    <source>
        <dbReference type="ARBA" id="ARBA00022801"/>
    </source>
</evidence>
<dbReference type="AlphaFoldDB" id="A0A5B9D964"/>